<evidence type="ECO:0000259" key="3">
    <source>
        <dbReference type="PROSITE" id="PS50222"/>
    </source>
</evidence>
<dbReference type="SUPFAM" id="SSF47473">
    <property type="entry name" value="EF-hand"/>
    <property type="match status" value="1"/>
</dbReference>
<sequence>MQGGNTYTLNTQEQDYSYLLNNKASESEKYYTLNDSLYISTIDNTLTNLNLAPDQSIFEIQKTIMDTEKRTSGFKDSTRMESKFESSRIGLMVNNQCLQHQQNMQRKTEYSSNYVHEFRRKEVVTFSQMKKKNQDRTKSMLEHNSNQLLEQTGDSYQSINNRSFDLRNRQKLPSQYKTEGGSKHQQSSKVTERQMQNQIIAEKIQSYKSMLKKIQPRTNSYRQNQQTSNQKNIKFHADEDKVDDLPLFNDKAGKRVVMNNLYKIKLKVDEIQKRDSGNQNADAQKKYQSAAAGGIQSLNNMNGPSSKLNYDRFQDLIKKSIEYGGVRKIRMLKETENANKILNDPQNMEELKVNTKVLEKYNPLITDEQLRIIEASIPKHTMKQLLNLNNMQFLVFKKTEQWIKKRKRQQNDMSQKEKHVEFAKELFKVWDDDNSGVLELDEIAEPLVALGLSTDSLFVAKLIQSLGKSSNPKKKSDEELQRDSDKLTFTLKDFVKIFRADKVGERIAKIIKNTSIENKYQIQQAQWQKAQQKMLREKFKLGDQQIKELTQSLQNSPRIAFDQQSPDKSIFQFFDSDSSPFNDQNTILMTKESEEPDLLNDDLSAQIRPHDLLKLIRRQSTKKETIQYLQKSNTPSIAELMEIVYGWWREIDLLQKLEVHMDRVADLLVKKGISNDVDSAKKILLKYLEGSLKGNIITRDDFNQVFCRCIFKDSLIAMTEKIVQMDEIVGDMPLTLKLGQYQRNLMMPGLQKGDDRMYIGRDIMNALYALKTEKDHSLKTLRYKEFVQDPLGQLRRFRAQELLKEIKIDEFDRGIRIVDDQTYKKMPFFSDIDNSIFDQKVLQEKILPKEGKTGQKVDFQLYPTISILDTSESKTSIKKGPSQPLRKNLPKLSTMSAKLNTPNTANSSPKNSISRKKSRIGSMESKEQYKQLQDDERQESYLLYRSQLNLENKVAAESKNPVMVAMVGRLVEMNDHNRVEAVRLPNIYQEKDLKQREEDKCDLLEQFQKLLVKHNDFTKIN</sequence>
<dbReference type="PROSITE" id="PS50222">
    <property type="entry name" value="EF_HAND_2"/>
    <property type="match status" value="1"/>
</dbReference>
<organism evidence="4 5">
    <name type="scientific">Stylonychia lemnae</name>
    <name type="common">Ciliate</name>
    <dbReference type="NCBI Taxonomy" id="5949"/>
    <lineage>
        <taxon>Eukaryota</taxon>
        <taxon>Sar</taxon>
        <taxon>Alveolata</taxon>
        <taxon>Ciliophora</taxon>
        <taxon>Intramacronucleata</taxon>
        <taxon>Spirotrichea</taxon>
        <taxon>Stichotrichia</taxon>
        <taxon>Sporadotrichida</taxon>
        <taxon>Oxytrichidae</taxon>
        <taxon>Stylonychinae</taxon>
        <taxon>Stylonychia</taxon>
    </lineage>
</organism>
<evidence type="ECO:0000313" key="5">
    <source>
        <dbReference type="Proteomes" id="UP000039865"/>
    </source>
</evidence>
<feature type="region of interest" description="Disordered" evidence="2">
    <location>
        <begin position="173"/>
        <end position="192"/>
    </location>
</feature>
<dbReference type="EMBL" id="CCKQ01016571">
    <property type="protein sequence ID" value="CDW88444.1"/>
    <property type="molecule type" value="Genomic_DNA"/>
</dbReference>
<dbReference type="InterPro" id="IPR018247">
    <property type="entry name" value="EF_Hand_1_Ca_BS"/>
</dbReference>
<gene>
    <name evidence="4" type="primary">Contig9023.g9648</name>
    <name evidence="4" type="ORF">STYLEM_17565</name>
</gene>
<feature type="domain" description="EF-hand" evidence="3">
    <location>
        <begin position="418"/>
        <end position="453"/>
    </location>
</feature>
<dbReference type="InParanoid" id="A0A078B1R5"/>
<reference evidence="4 5" key="1">
    <citation type="submission" date="2014-06" db="EMBL/GenBank/DDBJ databases">
        <authorList>
            <person name="Swart Estienne"/>
        </authorList>
    </citation>
    <scope>NUCLEOTIDE SEQUENCE [LARGE SCALE GENOMIC DNA]</scope>
    <source>
        <strain evidence="4 5">130c</strain>
    </source>
</reference>
<dbReference type="Gene3D" id="1.10.238.10">
    <property type="entry name" value="EF-hand"/>
    <property type="match status" value="1"/>
</dbReference>
<protein>
    <submittedName>
        <fullName evidence="4">Iki3 domain containing protein</fullName>
    </submittedName>
</protein>
<dbReference type="OrthoDB" id="324964at2759"/>
<feature type="compositionally biased region" description="Polar residues" evidence="2">
    <location>
        <begin position="896"/>
        <end position="912"/>
    </location>
</feature>
<dbReference type="GO" id="GO:0005509">
    <property type="term" value="F:calcium ion binding"/>
    <property type="evidence" value="ECO:0007669"/>
    <property type="project" value="InterPro"/>
</dbReference>
<keyword evidence="5" id="KW-1185">Reference proteome</keyword>
<name>A0A078B1R5_STYLE</name>
<proteinExistence type="predicted"/>
<keyword evidence="1" id="KW-0106">Calcium</keyword>
<dbReference type="PROSITE" id="PS00018">
    <property type="entry name" value="EF_HAND_1"/>
    <property type="match status" value="1"/>
</dbReference>
<feature type="compositionally biased region" description="Basic and acidic residues" evidence="2">
    <location>
        <begin position="924"/>
        <end position="934"/>
    </location>
</feature>
<evidence type="ECO:0000313" key="4">
    <source>
        <dbReference type="EMBL" id="CDW88444.1"/>
    </source>
</evidence>
<feature type="region of interest" description="Disordered" evidence="2">
    <location>
        <begin position="872"/>
        <end position="891"/>
    </location>
</feature>
<dbReference type="InterPro" id="IPR011992">
    <property type="entry name" value="EF-hand-dom_pair"/>
</dbReference>
<feature type="region of interest" description="Disordered" evidence="2">
    <location>
        <begin position="896"/>
        <end position="934"/>
    </location>
</feature>
<accession>A0A078B1R5</accession>
<dbReference type="InterPro" id="IPR002048">
    <property type="entry name" value="EF_hand_dom"/>
</dbReference>
<evidence type="ECO:0000256" key="1">
    <source>
        <dbReference type="ARBA" id="ARBA00022837"/>
    </source>
</evidence>
<dbReference type="Proteomes" id="UP000039865">
    <property type="component" value="Unassembled WGS sequence"/>
</dbReference>
<evidence type="ECO:0000256" key="2">
    <source>
        <dbReference type="SAM" id="MobiDB-lite"/>
    </source>
</evidence>
<dbReference type="AlphaFoldDB" id="A0A078B1R5"/>